<keyword evidence="4" id="KW-1185">Reference proteome</keyword>
<evidence type="ECO:0000313" key="3">
    <source>
        <dbReference type="EMBL" id="ODM89872.1"/>
    </source>
</evidence>
<proteinExistence type="predicted"/>
<accession>A0A1D2MAC8</accession>
<keyword evidence="2" id="KW-0472">Membrane</keyword>
<gene>
    <name evidence="3" type="ORF">Ocin01_16809</name>
</gene>
<keyword evidence="2" id="KW-1133">Transmembrane helix</keyword>
<reference evidence="3 4" key="1">
    <citation type="journal article" date="2016" name="Genome Biol. Evol.">
        <title>Gene Family Evolution Reflects Adaptation to Soil Environmental Stressors in the Genome of the Collembolan Orchesella cincta.</title>
        <authorList>
            <person name="Faddeeva-Vakhrusheva A."/>
            <person name="Derks M.F."/>
            <person name="Anvar S.Y."/>
            <person name="Agamennone V."/>
            <person name="Suring W."/>
            <person name="Smit S."/>
            <person name="van Straalen N.M."/>
            <person name="Roelofs D."/>
        </authorList>
    </citation>
    <scope>NUCLEOTIDE SEQUENCE [LARGE SCALE GENOMIC DNA]</scope>
    <source>
        <tissue evidence="3">Mixed pool</tissue>
    </source>
</reference>
<name>A0A1D2MAC8_ORCCI</name>
<keyword evidence="2" id="KW-0812">Transmembrane</keyword>
<sequence>MADFSSAESNASLVPSRNGSFEIDFTNSSIWQVEDEAKFYLGGTLTFIVFWLTFMCLLYVCAISCMEKGRTWSSRNMEAKQTEDEALTGNIRTRITTRVPVPV</sequence>
<organism evidence="3 4">
    <name type="scientific">Orchesella cincta</name>
    <name type="common">Springtail</name>
    <name type="synonym">Podura cincta</name>
    <dbReference type="NCBI Taxonomy" id="48709"/>
    <lineage>
        <taxon>Eukaryota</taxon>
        <taxon>Metazoa</taxon>
        <taxon>Ecdysozoa</taxon>
        <taxon>Arthropoda</taxon>
        <taxon>Hexapoda</taxon>
        <taxon>Collembola</taxon>
        <taxon>Entomobryomorpha</taxon>
        <taxon>Entomobryoidea</taxon>
        <taxon>Orchesellidae</taxon>
        <taxon>Orchesellinae</taxon>
        <taxon>Orchesella</taxon>
    </lineage>
</organism>
<evidence type="ECO:0000313" key="4">
    <source>
        <dbReference type="Proteomes" id="UP000094527"/>
    </source>
</evidence>
<protein>
    <submittedName>
        <fullName evidence="3">Uncharacterized protein</fullName>
    </submittedName>
</protein>
<feature type="region of interest" description="Disordered" evidence="1">
    <location>
        <begin position="1"/>
        <end position="21"/>
    </location>
</feature>
<comment type="caution">
    <text evidence="3">The sequence shown here is derived from an EMBL/GenBank/DDBJ whole genome shotgun (WGS) entry which is preliminary data.</text>
</comment>
<evidence type="ECO:0000256" key="1">
    <source>
        <dbReference type="SAM" id="MobiDB-lite"/>
    </source>
</evidence>
<evidence type="ECO:0000256" key="2">
    <source>
        <dbReference type="SAM" id="Phobius"/>
    </source>
</evidence>
<dbReference type="EMBL" id="LJIJ01002310">
    <property type="protein sequence ID" value="ODM89872.1"/>
    <property type="molecule type" value="Genomic_DNA"/>
</dbReference>
<dbReference type="Proteomes" id="UP000094527">
    <property type="component" value="Unassembled WGS sequence"/>
</dbReference>
<dbReference type="AlphaFoldDB" id="A0A1D2MAC8"/>
<feature type="transmembrane region" description="Helical" evidence="2">
    <location>
        <begin position="39"/>
        <end position="65"/>
    </location>
</feature>